<keyword evidence="1" id="KW-1133">Transmembrane helix</keyword>
<evidence type="ECO:0000256" key="1">
    <source>
        <dbReference type="SAM" id="Phobius"/>
    </source>
</evidence>
<dbReference type="AlphaFoldDB" id="A0AAW1LTS2"/>
<keyword evidence="1" id="KW-0812">Transmembrane</keyword>
<name>A0AAW1LTS2_POPJA</name>
<protein>
    <submittedName>
        <fullName evidence="2">Uncharacterized protein</fullName>
    </submittedName>
</protein>
<evidence type="ECO:0000313" key="3">
    <source>
        <dbReference type="Proteomes" id="UP001458880"/>
    </source>
</evidence>
<reference evidence="2 3" key="1">
    <citation type="journal article" date="2024" name="BMC Genomics">
        <title>De novo assembly and annotation of Popillia japonica's genome with initial clues to its potential as an invasive pest.</title>
        <authorList>
            <person name="Cucini C."/>
            <person name="Boschi S."/>
            <person name="Funari R."/>
            <person name="Cardaioli E."/>
            <person name="Iannotti N."/>
            <person name="Marturano G."/>
            <person name="Paoli F."/>
            <person name="Bruttini M."/>
            <person name="Carapelli A."/>
            <person name="Frati F."/>
            <person name="Nardi F."/>
        </authorList>
    </citation>
    <scope>NUCLEOTIDE SEQUENCE [LARGE SCALE GENOMIC DNA]</scope>
    <source>
        <strain evidence="2">DMR45628</strain>
    </source>
</reference>
<dbReference type="Proteomes" id="UP001458880">
    <property type="component" value="Unassembled WGS sequence"/>
</dbReference>
<dbReference type="EMBL" id="JASPKY010000094">
    <property type="protein sequence ID" value="KAK9737873.1"/>
    <property type="molecule type" value="Genomic_DNA"/>
</dbReference>
<gene>
    <name evidence="2" type="ORF">QE152_g10358</name>
</gene>
<organism evidence="2 3">
    <name type="scientific">Popillia japonica</name>
    <name type="common">Japanese beetle</name>
    <dbReference type="NCBI Taxonomy" id="7064"/>
    <lineage>
        <taxon>Eukaryota</taxon>
        <taxon>Metazoa</taxon>
        <taxon>Ecdysozoa</taxon>
        <taxon>Arthropoda</taxon>
        <taxon>Hexapoda</taxon>
        <taxon>Insecta</taxon>
        <taxon>Pterygota</taxon>
        <taxon>Neoptera</taxon>
        <taxon>Endopterygota</taxon>
        <taxon>Coleoptera</taxon>
        <taxon>Polyphaga</taxon>
        <taxon>Scarabaeiformia</taxon>
        <taxon>Scarabaeidae</taxon>
        <taxon>Rutelinae</taxon>
        <taxon>Popillia</taxon>
    </lineage>
</organism>
<evidence type="ECO:0000313" key="2">
    <source>
        <dbReference type="EMBL" id="KAK9737873.1"/>
    </source>
</evidence>
<keyword evidence="3" id="KW-1185">Reference proteome</keyword>
<comment type="caution">
    <text evidence="2">The sequence shown here is derived from an EMBL/GenBank/DDBJ whole genome shotgun (WGS) entry which is preliminary data.</text>
</comment>
<proteinExistence type="predicted"/>
<accession>A0AAW1LTS2</accession>
<sequence length="112" mass="12020">MSGILLIKEDQNGLCQCSDCSGSINKRVNCQNGQNDTGDVIGGLDADHNCGDTSLGEDMISKTKHEKIITILACFTVILLVTMTVLIFITLKMKHALPLNQAKIKILFGGLG</sequence>
<feature type="transmembrane region" description="Helical" evidence="1">
    <location>
        <begin position="68"/>
        <end position="91"/>
    </location>
</feature>
<keyword evidence="1" id="KW-0472">Membrane</keyword>